<dbReference type="Proteomes" id="UP000076715">
    <property type="component" value="Unassembled WGS sequence"/>
</dbReference>
<evidence type="ECO:0008006" key="3">
    <source>
        <dbReference type="Google" id="ProtNLM"/>
    </source>
</evidence>
<sequence length="1141" mass="127960">MKKYIALTILSILHFVGSSQDSKGYFSELIPPSPTTSELGKFGEVPVGKYNGTANIGVPIHQISFQEISIPISLSYNTGGIKVSQEASWVGLGWNLSANAIISRQIKGYDDLTNNEGAVGYLFSNNYTYPLSATQQQELVTAYRTNPIDTEPDLFNISLFGQSIKFTLPKKGNTTTISANVLNNANTKVFYNTSTKSFEIINSLGYRFFFGSKEFTTAYRSGLGGSGTLDTEESALGVINYQTADGSRTRHKVSSWHLDKIQAPNDEELFFSYQKGFHMSYPSFSESRDFNLCDFGGTLNGLDHIDGEVSTKTITGYITGFESLYLNQISGRFGSVTFGLTDREDISSRFQTPFTFPLAIPVDINQKPKKLSSIVIKDYNGVIRKSASLTHTYFNADKNQDTDDYKKEKYLRLKLDEVVVLNQKFSFDYISSNSLPAKNSKAEDFWGFYNGKDNTNRIPSFGRVVRCAINNKNAFLDFEGVNRGSDITYGKIGLLEKVTYPTKGYTVFEYESNKATIDKPTVDYSDPYTNSTGFSYNYQYLKRTNLQSFYTPIGSGSIFTINSAQDLPFSYNFKASTGFQCGYNCHLGAAGPQYVFRIENVNDPSKVYEIIKYANVSSVSEESLNLPNGTYKLKINSYDWPPGGFSAAVSAKNPKAFYIKSPDVNSFPFEEFEVGGARVKSVTNKDHNNQFITKKTYTYTEGKYGTTVSSGVLMNELVYHSKAGVYDYTPQDFGGRFTMSSGNPLNLDYAAQGSHIGYSFVEERNETEDGSNNGVIRSNFVNTKNQHLSMFIGATYEYALESAQISQSYTDVHYGNAYLIGVDPISFDYKNGNLFTEEIIDVNGETKSFINYATYQDVTLTSVPVVRAHLTTVNVIASYGYTQKGQLSLLTQKENSEYHNNKVIKTVQTNTYNERYLPELSTTSTSENNTILKSYTYYPFDSENGISTKPYMQDLVNQNRIAIPVFTKNLKDNTVLNERLTFFDEFSTTNMILPSKIQDSKQSGNLEDRFFFHDYDANNNVLEVSLTKDTHTVYVWGYNKQYAIAKIQNTTYAEVAGALGITVAALKNLDEGAMSSLNSLREKLPQAMTSTYTYDPIIGVTSMTDPRGYTMYYHYDLFNRLKFVKDADGNLVSENKYNYKN</sequence>
<dbReference type="RefSeq" id="WP_066311774.1">
    <property type="nucleotide sequence ID" value="NZ_LQRT01000004.1"/>
</dbReference>
<proteinExistence type="predicted"/>
<comment type="caution">
    <text evidence="1">The sequence shown here is derived from an EMBL/GenBank/DDBJ whole genome shotgun (WGS) entry which is preliminary data.</text>
</comment>
<dbReference type="EMBL" id="LQRT01000004">
    <property type="protein sequence ID" value="KZS41508.1"/>
    <property type="molecule type" value="Genomic_DNA"/>
</dbReference>
<evidence type="ECO:0000313" key="1">
    <source>
        <dbReference type="EMBL" id="KZS41508.1"/>
    </source>
</evidence>
<organism evidence="1 2">
    <name type="scientific">Aquimarina aggregata</name>
    <dbReference type="NCBI Taxonomy" id="1642818"/>
    <lineage>
        <taxon>Bacteria</taxon>
        <taxon>Pseudomonadati</taxon>
        <taxon>Bacteroidota</taxon>
        <taxon>Flavobacteriia</taxon>
        <taxon>Flavobacteriales</taxon>
        <taxon>Flavobacteriaceae</taxon>
        <taxon>Aquimarina</taxon>
    </lineage>
</organism>
<gene>
    <name evidence="1" type="ORF">AWE51_21100</name>
</gene>
<dbReference type="STRING" id="1642818.AWE51_21100"/>
<dbReference type="OrthoDB" id="9814627at2"/>
<accession>A0A162DJV4</accession>
<evidence type="ECO:0000313" key="2">
    <source>
        <dbReference type="Proteomes" id="UP000076715"/>
    </source>
</evidence>
<name>A0A162DJV4_9FLAO</name>
<keyword evidence="2" id="KW-1185">Reference proteome</keyword>
<dbReference type="AlphaFoldDB" id="A0A162DJV4"/>
<protein>
    <recommendedName>
        <fullName evidence="3">YD repeat-containing protein</fullName>
    </recommendedName>
</protein>
<dbReference type="Gene3D" id="2.180.10.10">
    <property type="entry name" value="RHS repeat-associated core"/>
    <property type="match status" value="1"/>
</dbReference>
<reference evidence="1 2" key="1">
    <citation type="submission" date="2016-01" db="EMBL/GenBank/DDBJ databases">
        <title>The draft genome sequence of Aquimarina sp. RZW4-3-2.</title>
        <authorList>
            <person name="Wang Y."/>
        </authorList>
    </citation>
    <scope>NUCLEOTIDE SEQUENCE [LARGE SCALE GENOMIC DNA]</scope>
    <source>
        <strain evidence="1 2">RZW4-3-2</strain>
    </source>
</reference>